<dbReference type="PANTHER" id="PTHR33936">
    <property type="entry name" value="PROTEIN CBG17840"/>
    <property type="match status" value="1"/>
</dbReference>
<dbReference type="SMART" id="SM00355">
    <property type="entry name" value="ZnF_C2H2"/>
    <property type="match status" value="2"/>
</dbReference>
<dbReference type="PANTHER" id="PTHR33936:SF25">
    <property type="entry name" value="C2H2-TYPE DOMAIN-CONTAINING PROTEIN"/>
    <property type="match status" value="1"/>
</dbReference>
<dbReference type="InterPro" id="IPR052797">
    <property type="entry name" value="RegFact_GeneExpr_CellDeath"/>
</dbReference>
<organism evidence="2 3">
    <name type="scientific">Ditylenchus dipsaci</name>
    <dbReference type="NCBI Taxonomy" id="166011"/>
    <lineage>
        <taxon>Eukaryota</taxon>
        <taxon>Metazoa</taxon>
        <taxon>Ecdysozoa</taxon>
        <taxon>Nematoda</taxon>
        <taxon>Chromadorea</taxon>
        <taxon>Rhabditida</taxon>
        <taxon>Tylenchina</taxon>
        <taxon>Tylenchomorpha</taxon>
        <taxon>Sphaerularioidea</taxon>
        <taxon>Anguinidae</taxon>
        <taxon>Anguininae</taxon>
        <taxon>Ditylenchus</taxon>
    </lineage>
</organism>
<name>A0A915EUF0_9BILA</name>
<dbReference type="InterPro" id="IPR013087">
    <property type="entry name" value="Znf_C2H2_type"/>
</dbReference>
<protein>
    <submittedName>
        <fullName evidence="3">C2H2-type domain-containing protein</fullName>
    </submittedName>
</protein>
<sequence>MEQVEFINENNVGVKEQQQTLSDTHRMKALMCPEPGCQTFFSSIKSFCSHVAAEHKKQLIEFNAVFPTVEDYQVWLDSLKKTNSGEFSTQRPAQAHPDGSMTGTLYCSQMEKNKNTATSTNFATNNFDRGCAAHVNFEVKADRSVVVHAQLAHCGHEVSQIALSALGSRKEVAVKFDELLALYTSVHEKLDTTMVSASLNWFEIPKMEVVMRMVEEAASNMYYARGIVDEIQSFYNKNPDSRNNPFTTVNQTRSSFVPSIRFQVGEKKRGRPTNASNAHKIAKKGRVSLDSGEVSLQDARYQPLLIQEERERTENDGNAPAVDQIIHPAFLASVSDETTQKVDSLQQDLPATRLSDGRVKCPRCTRILKNVASYKGHMRSVHHVLLKANRSSIQSLVAQQQQNGEQLQPSSAVQLYSRPPVEAADHTRGEAAEHLHGEAVGVVAVGLTAEQVPKNEEIPLDNV</sequence>
<dbReference type="AlphaFoldDB" id="A0A915EUF0"/>
<feature type="domain" description="C2H2-type" evidence="1">
    <location>
        <begin position="30"/>
        <end position="55"/>
    </location>
</feature>
<evidence type="ECO:0000259" key="1">
    <source>
        <dbReference type="SMART" id="SM00355"/>
    </source>
</evidence>
<keyword evidence="2" id="KW-1185">Reference proteome</keyword>
<evidence type="ECO:0000313" key="3">
    <source>
        <dbReference type="WBParaSite" id="jg9390"/>
    </source>
</evidence>
<accession>A0A915EUF0</accession>
<dbReference type="WBParaSite" id="jg9390">
    <property type="protein sequence ID" value="jg9390"/>
    <property type="gene ID" value="jg9390"/>
</dbReference>
<evidence type="ECO:0000313" key="2">
    <source>
        <dbReference type="Proteomes" id="UP000887574"/>
    </source>
</evidence>
<feature type="domain" description="C2H2-type" evidence="1">
    <location>
        <begin position="359"/>
        <end position="382"/>
    </location>
</feature>
<proteinExistence type="predicted"/>
<dbReference type="Proteomes" id="UP000887574">
    <property type="component" value="Unplaced"/>
</dbReference>
<reference evidence="3" key="1">
    <citation type="submission" date="2022-11" db="UniProtKB">
        <authorList>
            <consortium name="WormBaseParasite"/>
        </authorList>
    </citation>
    <scope>IDENTIFICATION</scope>
</reference>